<comment type="caution">
    <text evidence="2">The sequence shown here is derived from an EMBL/GenBank/DDBJ whole genome shotgun (WGS) entry which is preliminary data.</text>
</comment>
<dbReference type="PANTHER" id="PTHR14614">
    <property type="entry name" value="HEPATOCELLULAR CARCINOMA-ASSOCIATED ANTIGEN"/>
    <property type="match status" value="1"/>
</dbReference>
<keyword evidence="3" id="KW-1185">Reference proteome</keyword>
<protein>
    <recommendedName>
        <fullName evidence="4">Diaminohydroxyphosphoribosylamino-pyrimidine deaminase</fullName>
    </recommendedName>
</protein>
<dbReference type="GO" id="GO:0008757">
    <property type="term" value="F:S-adenosylmethionine-dependent methyltransferase activity"/>
    <property type="evidence" value="ECO:0007669"/>
    <property type="project" value="UniProtKB-ARBA"/>
</dbReference>
<dbReference type="PANTHER" id="PTHR14614:SF109">
    <property type="entry name" value="RIBOSOMAL LYSINE N-METHYLTRANSFERASE 5"/>
    <property type="match status" value="1"/>
</dbReference>
<dbReference type="eggNOG" id="KOG1018">
    <property type="taxonomic scope" value="Eukaryota"/>
</dbReference>
<dbReference type="InterPro" id="IPR019410">
    <property type="entry name" value="Methyltransf_16"/>
</dbReference>
<dbReference type="EMBL" id="AMWN01000006">
    <property type="protein sequence ID" value="EXJ83094.1"/>
    <property type="molecule type" value="Genomic_DNA"/>
</dbReference>
<dbReference type="STRING" id="1182541.W9YLE2"/>
<dbReference type="OrthoDB" id="2529286at2759"/>
<dbReference type="Pfam" id="PF10294">
    <property type="entry name" value="Methyltransf_16"/>
    <property type="match status" value="1"/>
</dbReference>
<dbReference type="InterPro" id="IPR029063">
    <property type="entry name" value="SAM-dependent_MTases_sf"/>
</dbReference>
<dbReference type="GeneID" id="19161579"/>
<feature type="compositionally biased region" description="Basic residues" evidence="1">
    <location>
        <begin position="158"/>
        <end position="167"/>
    </location>
</feature>
<dbReference type="Gene3D" id="3.40.50.150">
    <property type="entry name" value="Vaccinia Virus protein VP39"/>
    <property type="match status" value="1"/>
</dbReference>
<evidence type="ECO:0000313" key="3">
    <source>
        <dbReference type="Proteomes" id="UP000019484"/>
    </source>
</evidence>
<dbReference type="HOGENOM" id="CLU_051532_1_1_1"/>
<name>W9YLE2_9EURO</name>
<dbReference type="AlphaFoldDB" id="W9YLE2"/>
<accession>W9YLE2</accession>
<proteinExistence type="predicted"/>
<evidence type="ECO:0000313" key="2">
    <source>
        <dbReference type="EMBL" id="EXJ83094.1"/>
    </source>
</evidence>
<gene>
    <name evidence="2" type="ORF">A1O1_06712</name>
</gene>
<dbReference type="RefSeq" id="XP_007725780.1">
    <property type="nucleotide sequence ID" value="XM_007727590.1"/>
</dbReference>
<feature type="region of interest" description="Disordered" evidence="1">
    <location>
        <begin position="149"/>
        <end position="169"/>
    </location>
</feature>
<organism evidence="2 3">
    <name type="scientific">Capronia coronata CBS 617.96</name>
    <dbReference type="NCBI Taxonomy" id="1182541"/>
    <lineage>
        <taxon>Eukaryota</taxon>
        <taxon>Fungi</taxon>
        <taxon>Dikarya</taxon>
        <taxon>Ascomycota</taxon>
        <taxon>Pezizomycotina</taxon>
        <taxon>Eurotiomycetes</taxon>
        <taxon>Chaetothyriomycetidae</taxon>
        <taxon>Chaetothyriales</taxon>
        <taxon>Herpotrichiellaceae</taxon>
        <taxon>Capronia</taxon>
    </lineage>
</organism>
<reference evidence="2 3" key="1">
    <citation type="submission" date="2013-03" db="EMBL/GenBank/DDBJ databases">
        <title>The Genome Sequence of Capronia coronata CBS 617.96.</title>
        <authorList>
            <consortium name="The Broad Institute Genomics Platform"/>
            <person name="Cuomo C."/>
            <person name="de Hoog S."/>
            <person name="Gorbushina A."/>
            <person name="Walker B."/>
            <person name="Young S.K."/>
            <person name="Zeng Q."/>
            <person name="Gargeya S."/>
            <person name="Fitzgerald M."/>
            <person name="Haas B."/>
            <person name="Abouelleil A."/>
            <person name="Allen A.W."/>
            <person name="Alvarado L."/>
            <person name="Arachchi H.M."/>
            <person name="Berlin A.M."/>
            <person name="Chapman S.B."/>
            <person name="Gainer-Dewar J."/>
            <person name="Goldberg J."/>
            <person name="Griggs A."/>
            <person name="Gujja S."/>
            <person name="Hansen M."/>
            <person name="Howarth C."/>
            <person name="Imamovic A."/>
            <person name="Ireland A."/>
            <person name="Larimer J."/>
            <person name="McCowan C."/>
            <person name="Murphy C."/>
            <person name="Pearson M."/>
            <person name="Poon T.W."/>
            <person name="Priest M."/>
            <person name="Roberts A."/>
            <person name="Saif S."/>
            <person name="Shea T."/>
            <person name="Sisk P."/>
            <person name="Sykes S."/>
            <person name="Wortman J."/>
            <person name="Nusbaum C."/>
            <person name="Birren B."/>
        </authorList>
    </citation>
    <scope>NUCLEOTIDE SEQUENCE [LARGE SCALE GENOMIC DNA]</scope>
    <source>
        <strain evidence="2 3">CBS 617.96</strain>
    </source>
</reference>
<sequence length="296" mass="32252">MASRKLHTLLGAPLQDADEETFLLFSQDIPSNNLGFIDSRAETLEIEVAGHDYVLRQSPGLLNSNRGGGTTGAVLWKITPLLATWLASLPPLLCDVGVLGTNATVVELGCGLAGLMGLVLSRVVRCYVLTDQDYVMKFLKENISNHLPSPDSDANLKGSKKRGHQQRRRPEGNLKLIPLDWETDDVGVLRAAIAPEESIDLLLLCDCVYNEFLISPLVQTCVDICRLGSSSGKTTVLLVAQQLRSESTCELFLSTLLRHFDVWRVPDEKISAGLRSCSGYVVHLATLKQLDGGVEA</sequence>
<dbReference type="GO" id="GO:0005829">
    <property type="term" value="C:cytosol"/>
    <property type="evidence" value="ECO:0007669"/>
    <property type="project" value="TreeGrafter"/>
</dbReference>
<dbReference type="GO" id="GO:0032991">
    <property type="term" value="C:protein-containing complex"/>
    <property type="evidence" value="ECO:0007669"/>
    <property type="project" value="TreeGrafter"/>
</dbReference>
<dbReference type="Proteomes" id="UP000019484">
    <property type="component" value="Unassembled WGS sequence"/>
</dbReference>
<evidence type="ECO:0008006" key="4">
    <source>
        <dbReference type="Google" id="ProtNLM"/>
    </source>
</evidence>
<evidence type="ECO:0000256" key="1">
    <source>
        <dbReference type="SAM" id="MobiDB-lite"/>
    </source>
</evidence>